<dbReference type="PANTHER" id="PTHR36102">
    <property type="entry name" value="CHROMOSOME 10, WHOLE GENOME SHOTGUN SEQUENCE"/>
    <property type="match status" value="1"/>
</dbReference>
<dbReference type="InterPro" id="IPR021264">
    <property type="entry name" value="AFUB_079030/YDR124W-like"/>
</dbReference>
<reference evidence="3" key="1">
    <citation type="submission" date="2020-02" db="EMBL/GenBank/DDBJ databases">
        <authorList>
            <person name="Palmer J.M."/>
        </authorList>
    </citation>
    <scope>NUCLEOTIDE SEQUENCE</scope>
    <source>
        <strain evidence="3">EPUS1.4</strain>
        <tissue evidence="3">Thallus</tissue>
    </source>
</reference>
<sequence>MVHTEHASDQKNDLTQLRHTVRDAQSVIRRRKGTKICREGASKSPILPPTNRYHQVLLYVDREGTIKADGSSTITMDERRKILQAALPKYREVLERIKANPIRQSFVKTNAEGRTSYVGMQCQPKCTRAAPHARHTASKPPSFKPPRKRARASSEDRSSWLQDDNSSHVTERSGSVEAVGNQTRLIGIEQINCRTLCKSWIRTIEPKKQVNHPYNGNLKVKGAQKFSSNDLSTQKDSDPEETKPKWWPSKEECPHKEPDHIKKEQRLALLCHILMNTHRLHECSTDDLQAALESDKAKIKPAGKEAVLEDVWKVGRALENFRGGGTDGTAMVYVNIRREDTRTSRGGGRSKKSLDVKDESEVEESSPDPEIITAEVKTLTPTTPSALISSVPYLHADQAPMVPQAHLDECSYVENRSAHHFRPPESKDSYQDHQAGYSMAAQVTSSLGDMSQHGSSEHGFDAASFVDSSYSNMQDIRSHSDIFSPDEQQIIGHWALDTTPDLYPMRYTGEPSQPPAINPADGNHLFGHYPYPGTHKQPYRSNVNGYSVDIHGQFAAGYEDDLARFQRTHTGSFPSQSTPRFQPASMMSQHSYDLPSHVRA</sequence>
<feature type="region of interest" description="Disordered" evidence="1">
    <location>
        <begin position="210"/>
        <end position="258"/>
    </location>
</feature>
<accession>A0A8H7ABS0</accession>
<name>A0A8H7ABS0_9EURO</name>
<dbReference type="EMBL" id="JAACFV010000126">
    <property type="protein sequence ID" value="KAF7504812.1"/>
    <property type="molecule type" value="Genomic_DNA"/>
</dbReference>
<protein>
    <recommendedName>
        <fullName evidence="2">Subtelomeric hrmA-associated cluster protein AFUB-079030/YDR124W-like helical bundle domain-containing protein</fullName>
    </recommendedName>
</protein>
<dbReference type="Proteomes" id="UP000606974">
    <property type="component" value="Unassembled WGS sequence"/>
</dbReference>
<feature type="region of interest" description="Disordered" evidence="1">
    <location>
        <begin position="128"/>
        <end position="177"/>
    </location>
</feature>
<evidence type="ECO:0000313" key="3">
    <source>
        <dbReference type="EMBL" id="KAF7504812.1"/>
    </source>
</evidence>
<evidence type="ECO:0000313" key="4">
    <source>
        <dbReference type="Proteomes" id="UP000606974"/>
    </source>
</evidence>
<keyword evidence="4" id="KW-1185">Reference proteome</keyword>
<gene>
    <name evidence="3" type="ORF">GJ744_001678</name>
</gene>
<feature type="compositionally biased region" description="Polar residues" evidence="1">
    <location>
        <begin position="569"/>
        <end position="591"/>
    </location>
</feature>
<evidence type="ECO:0000256" key="1">
    <source>
        <dbReference type="SAM" id="MobiDB-lite"/>
    </source>
</evidence>
<evidence type="ECO:0000259" key="2">
    <source>
        <dbReference type="Pfam" id="PF11001"/>
    </source>
</evidence>
<dbReference type="OrthoDB" id="5338458at2759"/>
<organism evidence="3 4">
    <name type="scientific">Endocarpon pusillum</name>
    <dbReference type="NCBI Taxonomy" id="364733"/>
    <lineage>
        <taxon>Eukaryota</taxon>
        <taxon>Fungi</taxon>
        <taxon>Dikarya</taxon>
        <taxon>Ascomycota</taxon>
        <taxon>Pezizomycotina</taxon>
        <taxon>Eurotiomycetes</taxon>
        <taxon>Chaetothyriomycetidae</taxon>
        <taxon>Verrucariales</taxon>
        <taxon>Verrucariaceae</taxon>
        <taxon>Endocarpon</taxon>
    </lineage>
</organism>
<dbReference type="AlphaFoldDB" id="A0A8H7ABS0"/>
<dbReference type="InterPro" id="IPR047092">
    <property type="entry name" value="AFUB_07903/YDR124W-like_hel"/>
</dbReference>
<feature type="domain" description="Subtelomeric hrmA-associated cluster protein AFUB-079030/YDR124W-like helical bundle" evidence="2">
    <location>
        <begin position="183"/>
        <end position="316"/>
    </location>
</feature>
<comment type="caution">
    <text evidence="3">The sequence shown here is derived from an EMBL/GenBank/DDBJ whole genome shotgun (WGS) entry which is preliminary data.</text>
</comment>
<feature type="region of interest" description="Disordered" evidence="1">
    <location>
        <begin position="341"/>
        <end position="368"/>
    </location>
</feature>
<feature type="compositionally biased region" description="Basic and acidic residues" evidence="1">
    <location>
        <begin position="233"/>
        <end position="258"/>
    </location>
</feature>
<feature type="region of interest" description="Disordered" evidence="1">
    <location>
        <begin position="569"/>
        <end position="600"/>
    </location>
</feature>
<proteinExistence type="predicted"/>
<dbReference type="Pfam" id="PF11001">
    <property type="entry name" value="AFUB_07903_YDR124W_hel"/>
    <property type="match status" value="1"/>
</dbReference>
<dbReference type="PANTHER" id="PTHR36102:SF1">
    <property type="entry name" value="YDR124W-LIKE HELICAL BUNDLE DOMAIN-CONTAINING PROTEIN"/>
    <property type="match status" value="1"/>
</dbReference>